<accession>A0A0R2K649</accession>
<organism evidence="5 7">
    <name type="scientific">Pediococcus ethanolidurans</name>
    <dbReference type="NCBI Taxonomy" id="319653"/>
    <lineage>
        <taxon>Bacteria</taxon>
        <taxon>Bacillati</taxon>
        <taxon>Bacillota</taxon>
        <taxon>Bacilli</taxon>
        <taxon>Lactobacillales</taxon>
        <taxon>Lactobacillaceae</taxon>
        <taxon>Pediococcus</taxon>
    </lineage>
</organism>
<dbReference type="Gene3D" id="3.40.50.2300">
    <property type="match status" value="2"/>
</dbReference>
<dbReference type="InterPro" id="IPR046335">
    <property type="entry name" value="LacI/GalR-like_sensor"/>
</dbReference>
<gene>
    <name evidence="5" type="ORF">IV87_GL001026</name>
    <name evidence="6" type="ORF">SAMN04487973_12119</name>
</gene>
<dbReference type="CDD" id="cd01544">
    <property type="entry name" value="PBP1_GalR"/>
    <property type="match status" value="1"/>
</dbReference>
<keyword evidence="8" id="KW-1185">Reference proteome</keyword>
<dbReference type="InterPro" id="IPR010982">
    <property type="entry name" value="Lambda_DNA-bd_dom_sf"/>
</dbReference>
<dbReference type="PROSITE" id="PS50932">
    <property type="entry name" value="HTH_LACI_2"/>
    <property type="match status" value="1"/>
</dbReference>
<dbReference type="OrthoDB" id="43195at2"/>
<dbReference type="GO" id="GO:0000976">
    <property type="term" value="F:transcription cis-regulatory region binding"/>
    <property type="evidence" value="ECO:0007669"/>
    <property type="project" value="TreeGrafter"/>
</dbReference>
<dbReference type="SUPFAM" id="SSF47413">
    <property type="entry name" value="lambda repressor-like DNA-binding domains"/>
    <property type="match status" value="1"/>
</dbReference>
<evidence type="ECO:0000259" key="4">
    <source>
        <dbReference type="PROSITE" id="PS50932"/>
    </source>
</evidence>
<dbReference type="GeneID" id="76044222"/>
<evidence type="ECO:0000313" key="8">
    <source>
        <dbReference type="Proteomes" id="UP000182818"/>
    </source>
</evidence>
<dbReference type="STRING" id="319653.SAMN04487973_12119"/>
<dbReference type="SUPFAM" id="SSF53822">
    <property type="entry name" value="Periplasmic binding protein-like I"/>
    <property type="match status" value="1"/>
</dbReference>
<dbReference type="Proteomes" id="UP000182818">
    <property type="component" value="Unassembled WGS sequence"/>
</dbReference>
<reference evidence="6 8" key="2">
    <citation type="submission" date="2016-10" db="EMBL/GenBank/DDBJ databases">
        <authorList>
            <person name="Varghese N."/>
            <person name="Submissions S."/>
        </authorList>
    </citation>
    <scope>NUCLEOTIDE SEQUENCE [LARGE SCALE GENOMIC DNA]</scope>
    <source>
        <strain evidence="6 8">CGMCC 1.3889</strain>
    </source>
</reference>
<dbReference type="CDD" id="cd01392">
    <property type="entry name" value="HTH_LacI"/>
    <property type="match status" value="1"/>
</dbReference>
<protein>
    <submittedName>
        <fullName evidence="6">LacI family transcriptional regulator</fullName>
    </submittedName>
</protein>
<dbReference type="Pfam" id="PF13377">
    <property type="entry name" value="Peripla_BP_3"/>
    <property type="match status" value="1"/>
</dbReference>
<sequence>MANIKEIASKAKVSISTVSRVLNYDDTLSVTEETRKKVFQVAEELNYTKYKHKNDDQQIAVIEWYTEEQELHDSYYMAIRLGTEKALLESGLKSVRLFVDSDWNLARRMKGVIAIGRFSSEQIQELKSINSNLIIIGQDTLPQTVSCVVTDAATSMENLLRRFIEKKLTKIGIFIGNGRTSDDKEKIYDNRLKIFRDFLRNKNLYDPDYVYSGPITPDGGYEVVKYMLSQKNKDVPNALFVASDTMAVGVLKGLREAKINVPNQISIVSFNDSPTAEFAYPALSSVRVYTDQMGKRGVSMLKELLNDSILKEVPERIVISTNVVYRDSSL</sequence>
<evidence type="ECO:0000313" key="6">
    <source>
        <dbReference type="EMBL" id="SER85738.1"/>
    </source>
</evidence>
<reference evidence="5 7" key="1">
    <citation type="journal article" date="2015" name="Genome Announc.">
        <title>Expanding the biotechnology potential of lactobacilli through comparative genomics of 213 strains and associated genera.</title>
        <authorList>
            <person name="Sun Z."/>
            <person name="Harris H.M."/>
            <person name="McCann A."/>
            <person name="Guo C."/>
            <person name="Argimon S."/>
            <person name="Zhang W."/>
            <person name="Yang X."/>
            <person name="Jeffery I.B."/>
            <person name="Cooney J.C."/>
            <person name="Kagawa T.F."/>
            <person name="Liu W."/>
            <person name="Song Y."/>
            <person name="Salvetti E."/>
            <person name="Wrobel A."/>
            <person name="Rasinkangas P."/>
            <person name="Parkhill J."/>
            <person name="Rea M.C."/>
            <person name="O'Sullivan O."/>
            <person name="Ritari J."/>
            <person name="Douillard F.P."/>
            <person name="Paul Ross R."/>
            <person name="Yang R."/>
            <person name="Briner A.E."/>
            <person name="Felis G.E."/>
            <person name="de Vos W.M."/>
            <person name="Barrangou R."/>
            <person name="Klaenhammer T.R."/>
            <person name="Caufield P.W."/>
            <person name="Cui Y."/>
            <person name="Zhang H."/>
            <person name="O'Toole P.W."/>
        </authorList>
    </citation>
    <scope>NUCLEOTIDE SEQUENCE [LARGE SCALE GENOMIC DNA]</scope>
    <source>
        <strain evidence="5 7">DSM 22301</strain>
    </source>
</reference>
<name>A0A0R2K649_9LACO</name>
<comment type="caution">
    <text evidence="5">The sequence shown here is derived from an EMBL/GenBank/DDBJ whole genome shotgun (WGS) entry which is preliminary data.</text>
</comment>
<dbReference type="RefSeq" id="WP_057807464.1">
    <property type="nucleotide sequence ID" value="NZ_BJYP01000039.1"/>
</dbReference>
<dbReference type="PANTHER" id="PTHR30146">
    <property type="entry name" value="LACI-RELATED TRANSCRIPTIONAL REPRESSOR"/>
    <property type="match status" value="1"/>
</dbReference>
<dbReference type="EMBL" id="JQBY01000022">
    <property type="protein sequence ID" value="KRN81661.1"/>
    <property type="molecule type" value="Genomic_DNA"/>
</dbReference>
<evidence type="ECO:0000256" key="2">
    <source>
        <dbReference type="ARBA" id="ARBA00023125"/>
    </source>
</evidence>
<evidence type="ECO:0000256" key="1">
    <source>
        <dbReference type="ARBA" id="ARBA00023015"/>
    </source>
</evidence>
<dbReference type="PATRIC" id="fig|319653.3.peg.1039"/>
<evidence type="ECO:0000256" key="3">
    <source>
        <dbReference type="ARBA" id="ARBA00023163"/>
    </source>
</evidence>
<feature type="domain" description="HTH lacI-type" evidence="4">
    <location>
        <begin position="2"/>
        <end position="48"/>
    </location>
</feature>
<dbReference type="AlphaFoldDB" id="A0A0R2K649"/>
<keyword evidence="1" id="KW-0805">Transcription regulation</keyword>
<keyword evidence="2" id="KW-0238">DNA-binding</keyword>
<dbReference type="Pfam" id="PF00356">
    <property type="entry name" value="LacI"/>
    <property type="match status" value="1"/>
</dbReference>
<dbReference type="Gene3D" id="1.10.260.40">
    <property type="entry name" value="lambda repressor-like DNA-binding domains"/>
    <property type="match status" value="1"/>
</dbReference>
<keyword evidence="3" id="KW-0804">Transcription</keyword>
<dbReference type="Proteomes" id="UP000051749">
    <property type="component" value="Unassembled WGS sequence"/>
</dbReference>
<dbReference type="SMART" id="SM00354">
    <property type="entry name" value="HTH_LACI"/>
    <property type="match status" value="1"/>
</dbReference>
<dbReference type="EMBL" id="FOGK01000021">
    <property type="protein sequence ID" value="SER85738.1"/>
    <property type="molecule type" value="Genomic_DNA"/>
</dbReference>
<dbReference type="PANTHER" id="PTHR30146:SF149">
    <property type="entry name" value="HTH-TYPE TRANSCRIPTIONAL REGULATOR EBGR"/>
    <property type="match status" value="1"/>
</dbReference>
<dbReference type="InterPro" id="IPR028082">
    <property type="entry name" value="Peripla_BP_I"/>
</dbReference>
<dbReference type="PROSITE" id="PS00356">
    <property type="entry name" value="HTH_LACI_1"/>
    <property type="match status" value="1"/>
</dbReference>
<proteinExistence type="predicted"/>
<evidence type="ECO:0000313" key="7">
    <source>
        <dbReference type="Proteomes" id="UP000051749"/>
    </source>
</evidence>
<evidence type="ECO:0000313" key="5">
    <source>
        <dbReference type="EMBL" id="KRN81661.1"/>
    </source>
</evidence>
<dbReference type="InterPro" id="IPR000843">
    <property type="entry name" value="HTH_LacI"/>
</dbReference>
<dbReference type="GO" id="GO:0003700">
    <property type="term" value="F:DNA-binding transcription factor activity"/>
    <property type="evidence" value="ECO:0007669"/>
    <property type="project" value="TreeGrafter"/>
</dbReference>